<evidence type="ECO:0000313" key="2">
    <source>
        <dbReference type="Proteomes" id="UP000708208"/>
    </source>
</evidence>
<comment type="caution">
    <text evidence="1">The sequence shown here is derived from an EMBL/GenBank/DDBJ whole genome shotgun (WGS) entry which is preliminary data.</text>
</comment>
<sequence>MSELKGLIVLVHIGQEVVSLRAVRWLLVHHSNSHKCKNTFRPTLELYQKQVELQQPTKRKNKWKTSLMTILSIEIIDSPSHSSLLRRGPLT</sequence>
<evidence type="ECO:0000313" key="1">
    <source>
        <dbReference type="EMBL" id="CAG7822380.1"/>
    </source>
</evidence>
<dbReference type="Proteomes" id="UP000708208">
    <property type="component" value="Unassembled WGS sequence"/>
</dbReference>
<gene>
    <name evidence="1" type="ORF">AFUS01_LOCUS32660</name>
</gene>
<keyword evidence="2" id="KW-1185">Reference proteome</keyword>
<protein>
    <submittedName>
        <fullName evidence="1">Uncharacterized protein</fullName>
    </submittedName>
</protein>
<accession>A0A8J2LHT6</accession>
<proteinExistence type="predicted"/>
<dbReference type="AlphaFoldDB" id="A0A8J2LHT6"/>
<reference evidence="1" key="1">
    <citation type="submission" date="2021-06" db="EMBL/GenBank/DDBJ databases">
        <authorList>
            <person name="Hodson N. C."/>
            <person name="Mongue J. A."/>
            <person name="Jaron S. K."/>
        </authorList>
    </citation>
    <scope>NUCLEOTIDE SEQUENCE</scope>
</reference>
<organism evidence="1 2">
    <name type="scientific">Allacma fusca</name>
    <dbReference type="NCBI Taxonomy" id="39272"/>
    <lineage>
        <taxon>Eukaryota</taxon>
        <taxon>Metazoa</taxon>
        <taxon>Ecdysozoa</taxon>
        <taxon>Arthropoda</taxon>
        <taxon>Hexapoda</taxon>
        <taxon>Collembola</taxon>
        <taxon>Symphypleona</taxon>
        <taxon>Sminthuridae</taxon>
        <taxon>Allacma</taxon>
    </lineage>
</organism>
<name>A0A8J2LHT6_9HEXA</name>
<dbReference type="EMBL" id="CAJVCH010526223">
    <property type="protein sequence ID" value="CAG7822380.1"/>
    <property type="molecule type" value="Genomic_DNA"/>
</dbReference>